<comment type="caution">
    <text evidence="2">The sequence shown here is derived from an EMBL/GenBank/DDBJ whole genome shotgun (WGS) entry which is preliminary data.</text>
</comment>
<feature type="compositionally biased region" description="Basic and acidic residues" evidence="1">
    <location>
        <begin position="166"/>
        <end position="184"/>
    </location>
</feature>
<feature type="compositionally biased region" description="Polar residues" evidence="1">
    <location>
        <begin position="87"/>
        <end position="105"/>
    </location>
</feature>
<dbReference type="InterPro" id="IPR027827">
    <property type="entry name" value="Tex56"/>
</dbReference>
<keyword evidence="3" id="KW-1185">Reference proteome</keyword>
<dbReference type="OrthoDB" id="6147684at2759"/>
<dbReference type="Pfam" id="PF15023">
    <property type="entry name" value="DUF4523"/>
    <property type="match status" value="1"/>
</dbReference>
<dbReference type="AlphaFoldDB" id="A0A433TG21"/>
<protein>
    <recommendedName>
        <fullName evidence="4">RRM domain-containing protein</fullName>
    </recommendedName>
</protein>
<evidence type="ECO:0000313" key="2">
    <source>
        <dbReference type="EMBL" id="RUS80510.1"/>
    </source>
</evidence>
<feature type="compositionally biased region" description="Basic and acidic residues" evidence="1">
    <location>
        <begin position="37"/>
        <end position="86"/>
    </location>
</feature>
<accession>A0A433TG21</accession>
<evidence type="ECO:0000256" key="1">
    <source>
        <dbReference type="SAM" id="MobiDB-lite"/>
    </source>
</evidence>
<dbReference type="EMBL" id="RQTK01000387">
    <property type="protein sequence ID" value="RUS80510.1"/>
    <property type="molecule type" value="Genomic_DNA"/>
</dbReference>
<dbReference type="Proteomes" id="UP000271974">
    <property type="component" value="Unassembled WGS sequence"/>
</dbReference>
<evidence type="ECO:0008006" key="4">
    <source>
        <dbReference type="Google" id="ProtNLM"/>
    </source>
</evidence>
<proteinExistence type="predicted"/>
<feature type="compositionally biased region" description="Acidic residues" evidence="1">
    <location>
        <begin position="24"/>
        <end position="33"/>
    </location>
</feature>
<gene>
    <name evidence="2" type="ORF">EGW08_011731</name>
</gene>
<feature type="region of interest" description="Disordered" evidence="1">
    <location>
        <begin position="1"/>
        <end position="113"/>
    </location>
</feature>
<reference evidence="2 3" key="1">
    <citation type="submission" date="2019-01" db="EMBL/GenBank/DDBJ databases">
        <title>A draft genome assembly of the solar-powered sea slug Elysia chlorotica.</title>
        <authorList>
            <person name="Cai H."/>
            <person name="Li Q."/>
            <person name="Fang X."/>
            <person name="Li J."/>
            <person name="Curtis N.E."/>
            <person name="Altenburger A."/>
            <person name="Shibata T."/>
            <person name="Feng M."/>
            <person name="Maeda T."/>
            <person name="Schwartz J.A."/>
            <person name="Shigenobu S."/>
            <person name="Lundholm N."/>
            <person name="Nishiyama T."/>
            <person name="Yang H."/>
            <person name="Hasebe M."/>
            <person name="Li S."/>
            <person name="Pierce S.K."/>
            <person name="Wang J."/>
        </authorList>
    </citation>
    <scope>NUCLEOTIDE SEQUENCE [LARGE SCALE GENOMIC DNA]</scope>
    <source>
        <strain evidence="2">EC2010</strain>
        <tissue evidence="2">Whole organism of an adult</tissue>
    </source>
</reference>
<evidence type="ECO:0000313" key="3">
    <source>
        <dbReference type="Proteomes" id="UP000271974"/>
    </source>
</evidence>
<sequence>MSQEDLQENKLGIEGDSQVNNVSDQEEEIEAAENEGQVEKVDTDTTEADHLEESSGGHATKDRNDVAFVLDDNHEGKLARYSEHTGVRNSPSDVTPKTPRTSRFSYNGPDEQEENDHKLIIMEALQNLPDQGLVEADPAADSKADDVPTSEADPNSEPKTGNAKKPKIERTKKEKSSSARDYDEKTVVAAMQKVPPRHDFTGYIFSSQTLRPYGISNFFLPIVPQPVPRKHICVKGVTVPAQILHSNMRAAPRGLMPLSAVRITWCATPHRTIFTLANLYAYLTRFGPIEAVYQRGPNSSLVVFCDLQSASTCVKCPSLGMPWDRLIATWWEPRLHNNGYLCRHLRVEEHNNNLADLAVQKMVEGEKSRA</sequence>
<name>A0A433TG21_ELYCH</name>
<organism evidence="2 3">
    <name type="scientific">Elysia chlorotica</name>
    <name type="common">Eastern emerald elysia</name>
    <name type="synonym">Sea slug</name>
    <dbReference type="NCBI Taxonomy" id="188477"/>
    <lineage>
        <taxon>Eukaryota</taxon>
        <taxon>Metazoa</taxon>
        <taxon>Spiralia</taxon>
        <taxon>Lophotrochozoa</taxon>
        <taxon>Mollusca</taxon>
        <taxon>Gastropoda</taxon>
        <taxon>Heterobranchia</taxon>
        <taxon>Euthyneura</taxon>
        <taxon>Panpulmonata</taxon>
        <taxon>Sacoglossa</taxon>
        <taxon>Placobranchoidea</taxon>
        <taxon>Plakobranchidae</taxon>
        <taxon>Elysia</taxon>
    </lineage>
</organism>
<feature type="region of interest" description="Disordered" evidence="1">
    <location>
        <begin position="136"/>
        <end position="184"/>
    </location>
</feature>